<comment type="caution">
    <text evidence="2">The sequence shown here is derived from an EMBL/GenBank/DDBJ whole genome shotgun (WGS) entry which is preliminary data.</text>
</comment>
<sequence length="139" mass="15814">MLYGAVRSDLTTSLLQFVSSHKQDVLKHALDDFSSVDDDDLLKVLDRYECRKRVTAAILPEILDEIFHKELVQKPMFVIDCWREITQPQIHLNSGELTKMYSNLKPIPKKEAGILNFPTGTTSKQNRSGTAPEKIRQGT</sequence>
<evidence type="ECO:0000256" key="1">
    <source>
        <dbReference type="SAM" id="MobiDB-lite"/>
    </source>
</evidence>
<gene>
    <name evidence="2" type="ORF">ILYODFUR_035514</name>
</gene>
<name>A0ABV0UCT9_9TELE</name>
<proteinExistence type="predicted"/>
<feature type="compositionally biased region" description="Polar residues" evidence="1">
    <location>
        <begin position="118"/>
        <end position="129"/>
    </location>
</feature>
<evidence type="ECO:0000313" key="2">
    <source>
        <dbReference type="EMBL" id="MEQ2242397.1"/>
    </source>
</evidence>
<organism evidence="2 3">
    <name type="scientific">Ilyodon furcidens</name>
    <name type="common">goldbreast splitfin</name>
    <dbReference type="NCBI Taxonomy" id="33524"/>
    <lineage>
        <taxon>Eukaryota</taxon>
        <taxon>Metazoa</taxon>
        <taxon>Chordata</taxon>
        <taxon>Craniata</taxon>
        <taxon>Vertebrata</taxon>
        <taxon>Euteleostomi</taxon>
        <taxon>Actinopterygii</taxon>
        <taxon>Neopterygii</taxon>
        <taxon>Teleostei</taxon>
        <taxon>Neoteleostei</taxon>
        <taxon>Acanthomorphata</taxon>
        <taxon>Ovalentaria</taxon>
        <taxon>Atherinomorphae</taxon>
        <taxon>Cyprinodontiformes</taxon>
        <taxon>Goodeidae</taxon>
        <taxon>Ilyodon</taxon>
    </lineage>
</organism>
<accession>A0ABV0UCT9</accession>
<evidence type="ECO:0000313" key="3">
    <source>
        <dbReference type="Proteomes" id="UP001482620"/>
    </source>
</evidence>
<dbReference type="Proteomes" id="UP001482620">
    <property type="component" value="Unassembled WGS sequence"/>
</dbReference>
<feature type="region of interest" description="Disordered" evidence="1">
    <location>
        <begin position="116"/>
        <end position="139"/>
    </location>
</feature>
<protein>
    <submittedName>
        <fullName evidence="2">Uncharacterized protein</fullName>
    </submittedName>
</protein>
<reference evidence="2 3" key="1">
    <citation type="submission" date="2021-06" db="EMBL/GenBank/DDBJ databases">
        <authorList>
            <person name="Palmer J.M."/>
        </authorList>
    </citation>
    <scope>NUCLEOTIDE SEQUENCE [LARGE SCALE GENOMIC DNA]</scope>
    <source>
        <strain evidence="3">if_2019</strain>
        <tissue evidence="2">Muscle</tissue>
    </source>
</reference>
<keyword evidence="3" id="KW-1185">Reference proteome</keyword>
<dbReference type="EMBL" id="JAHRIQ010064717">
    <property type="protein sequence ID" value="MEQ2242397.1"/>
    <property type="molecule type" value="Genomic_DNA"/>
</dbReference>